<dbReference type="HOGENOM" id="CLU_047691_12_3_6"/>
<sequence>MTDFSNLSQPLCGTGTDASEDPEGVSDFTLQHIADFIQQHRGELSRFIIRKAGTEDHALDILHDAFLRMNGHPRPETVENLRAFVFRIVANLVIDCQRRCHNRLPHEVDEETWQNIPERLPGPESRYQQQQRLDAVNRALAELPEACRLAFYLNRVDGCSHVEIAARLGISESMVAKHLASAMKHCRGRLKNY</sequence>
<dbReference type="PANTHER" id="PTHR43133">
    <property type="entry name" value="RNA POLYMERASE ECF-TYPE SIGMA FACTO"/>
    <property type="match status" value="1"/>
</dbReference>
<proteinExistence type="inferred from homology"/>
<dbReference type="InterPro" id="IPR013325">
    <property type="entry name" value="RNA_pol_sigma_r2"/>
</dbReference>
<dbReference type="Proteomes" id="UP000005090">
    <property type="component" value="Chromosome"/>
</dbReference>
<evidence type="ECO:0000313" key="8">
    <source>
        <dbReference type="EMBL" id="EIC29422.1"/>
    </source>
</evidence>
<dbReference type="eggNOG" id="COG1595">
    <property type="taxonomic scope" value="Bacteria"/>
</dbReference>
<comment type="similarity">
    <text evidence="1">Belongs to the sigma-70 factor family. ECF subfamily.</text>
</comment>
<dbReference type="InterPro" id="IPR036388">
    <property type="entry name" value="WH-like_DNA-bd_sf"/>
</dbReference>
<dbReference type="RefSeq" id="WP_005371256.1">
    <property type="nucleotide sequence ID" value="NZ_CM001475.1"/>
</dbReference>
<dbReference type="Pfam" id="PF08281">
    <property type="entry name" value="Sigma70_r4_2"/>
    <property type="match status" value="1"/>
</dbReference>
<dbReference type="Pfam" id="PF04542">
    <property type="entry name" value="Sigma70_r2"/>
    <property type="match status" value="1"/>
</dbReference>
<keyword evidence="9" id="KW-1185">Reference proteome</keyword>
<dbReference type="InterPro" id="IPR014284">
    <property type="entry name" value="RNA_pol_sigma-70_dom"/>
</dbReference>
<dbReference type="Gene3D" id="1.10.10.10">
    <property type="entry name" value="Winged helix-like DNA-binding domain superfamily/Winged helix DNA-binding domain"/>
    <property type="match status" value="1"/>
</dbReference>
<dbReference type="InterPro" id="IPR013324">
    <property type="entry name" value="RNA_pol_sigma_r3/r4-like"/>
</dbReference>
<evidence type="ECO:0000313" key="9">
    <source>
        <dbReference type="Proteomes" id="UP000005090"/>
    </source>
</evidence>
<dbReference type="InterPro" id="IPR013249">
    <property type="entry name" value="RNA_pol_sigma70_r4_t2"/>
</dbReference>
<keyword evidence="3" id="KW-0731">Sigma factor</keyword>
<evidence type="ECO:0000256" key="4">
    <source>
        <dbReference type="ARBA" id="ARBA00023163"/>
    </source>
</evidence>
<dbReference type="SUPFAM" id="SSF88659">
    <property type="entry name" value="Sigma3 and sigma4 domains of RNA polymerase sigma factors"/>
    <property type="match status" value="1"/>
</dbReference>
<organism evidence="8 9">
    <name type="scientific">Methylomicrobium album BG8</name>
    <dbReference type="NCBI Taxonomy" id="686340"/>
    <lineage>
        <taxon>Bacteria</taxon>
        <taxon>Pseudomonadati</taxon>
        <taxon>Pseudomonadota</taxon>
        <taxon>Gammaproteobacteria</taxon>
        <taxon>Methylococcales</taxon>
        <taxon>Methylococcaceae</taxon>
        <taxon>Methylomicrobium</taxon>
    </lineage>
</organism>
<accession>H8GM61</accession>
<dbReference type="Gene3D" id="1.10.1740.10">
    <property type="match status" value="1"/>
</dbReference>
<dbReference type="AlphaFoldDB" id="H8GM61"/>
<dbReference type="GO" id="GO:0003677">
    <property type="term" value="F:DNA binding"/>
    <property type="evidence" value="ECO:0007669"/>
    <property type="project" value="InterPro"/>
</dbReference>
<evidence type="ECO:0000256" key="2">
    <source>
        <dbReference type="ARBA" id="ARBA00023015"/>
    </source>
</evidence>
<feature type="domain" description="RNA polymerase sigma factor 70 region 4 type 2" evidence="7">
    <location>
        <begin position="134"/>
        <end position="186"/>
    </location>
</feature>
<dbReference type="PANTHER" id="PTHR43133:SF63">
    <property type="entry name" value="RNA POLYMERASE SIGMA FACTOR FECI-RELATED"/>
    <property type="match status" value="1"/>
</dbReference>
<feature type="compositionally biased region" description="Polar residues" evidence="5">
    <location>
        <begin position="1"/>
        <end position="11"/>
    </location>
</feature>
<dbReference type="InterPro" id="IPR007627">
    <property type="entry name" value="RNA_pol_sigma70_r2"/>
</dbReference>
<keyword evidence="2" id="KW-0805">Transcription regulation</keyword>
<dbReference type="SUPFAM" id="SSF88946">
    <property type="entry name" value="Sigma2 domain of RNA polymerase sigma factors"/>
    <property type="match status" value="1"/>
</dbReference>
<name>H8GM61_METAL</name>
<dbReference type="STRING" id="686340.Metal_1643"/>
<evidence type="ECO:0000259" key="7">
    <source>
        <dbReference type="Pfam" id="PF08281"/>
    </source>
</evidence>
<keyword evidence="4" id="KW-0804">Transcription</keyword>
<evidence type="ECO:0000259" key="6">
    <source>
        <dbReference type="Pfam" id="PF04542"/>
    </source>
</evidence>
<dbReference type="NCBIfam" id="TIGR02937">
    <property type="entry name" value="sigma70-ECF"/>
    <property type="match status" value="1"/>
</dbReference>
<evidence type="ECO:0000256" key="5">
    <source>
        <dbReference type="SAM" id="MobiDB-lite"/>
    </source>
</evidence>
<feature type="domain" description="RNA polymerase sigma-70 region 2" evidence="6">
    <location>
        <begin position="37"/>
        <end position="99"/>
    </location>
</feature>
<reference evidence="8 9" key="1">
    <citation type="journal article" date="2013" name="Genome Announc.">
        <title>Genome Sequence of the Obligate Gammaproteobacterial Methanotroph Methylomicrobium album Strain BG8.</title>
        <authorList>
            <person name="Kits K.D."/>
            <person name="Kalyuzhnaya M.G."/>
            <person name="Klotz M.G."/>
            <person name="Jetten M.S."/>
            <person name="Op den Camp H.J."/>
            <person name="Vuilleumier S."/>
            <person name="Bringel F."/>
            <person name="Dispirito A.A."/>
            <person name="Murrell J.C."/>
            <person name="Bruce D."/>
            <person name="Cheng J.F."/>
            <person name="Copeland A."/>
            <person name="Goodwin L."/>
            <person name="Hauser L."/>
            <person name="Lajus A."/>
            <person name="Land M.L."/>
            <person name="Lapidus A."/>
            <person name="Lucas S."/>
            <person name="Medigue C."/>
            <person name="Pitluck S."/>
            <person name="Woyke T."/>
            <person name="Zeytun A."/>
            <person name="Stein L.Y."/>
        </authorList>
    </citation>
    <scope>NUCLEOTIDE SEQUENCE [LARGE SCALE GENOMIC DNA]</scope>
    <source>
        <strain evidence="8 9">BG8</strain>
    </source>
</reference>
<feature type="region of interest" description="Disordered" evidence="5">
    <location>
        <begin position="1"/>
        <end position="24"/>
    </location>
</feature>
<evidence type="ECO:0000256" key="1">
    <source>
        <dbReference type="ARBA" id="ARBA00010641"/>
    </source>
</evidence>
<gene>
    <name evidence="8" type="ORF">Metal_1643</name>
</gene>
<evidence type="ECO:0000256" key="3">
    <source>
        <dbReference type="ARBA" id="ARBA00023082"/>
    </source>
</evidence>
<dbReference type="EMBL" id="CM001475">
    <property type="protein sequence ID" value="EIC29422.1"/>
    <property type="molecule type" value="Genomic_DNA"/>
</dbReference>
<dbReference type="GO" id="GO:0016987">
    <property type="term" value="F:sigma factor activity"/>
    <property type="evidence" value="ECO:0007669"/>
    <property type="project" value="UniProtKB-KW"/>
</dbReference>
<protein>
    <submittedName>
        <fullName evidence="8">RNA polymerase sigma factor, sigma-70 family</fullName>
    </submittedName>
</protein>
<dbReference type="InterPro" id="IPR039425">
    <property type="entry name" value="RNA_pol_sigma-70-like"/>
</dbReference>
<dbReference type="GO" id="GO:0006352">
    <property type="term" value="P:DNA-templated transcription initiation"/>
    <property type="evidence" value="ECO:0007669"/>
    <property type="project" value="InterPro"/>
</dbReference>